<dbReference type="EC" id="2.1.3.3" evidence="2"/>
<dbReference type="InterPro" id="IPR006132">
    <property type="entry name" value="Asp/Orn_carbamoyltranf_P-bd"/>
</dbReference>
<dbReference type="EMBL" id="UINC01007622">
    <property type="protein sequence ID" value="SVA34305.1"/>
    <property type="molecule type" value="Genomic_DNA"/>
</dbReference>
<dbReference type="GO" id="GO:0019240">
    <property type="term" value="P:citrulline biosynthetic process"/>
    <property type="evidence" value="ECO:0007669"/>
    <property type="project" value="TreeGrafter"/>
</dbReference>
<evidence type="ECO:0000256" key="4">
    <source>
        <dbReference type="ARBA" id="ARBA00048772"/>
    </source>
</evidence>
<evidence type="ECO:0000256" key="1">
    <source>
        <dbReference type="ARBA" id="ARBA00007805"/>
    </source>
</evidence>
<evidence type="ECO:0000259" key="6">
    <source>
        <dbReference type="Pfam" id="PF02729"/>
    </source>
</evidence>
<sequence length="303" mass="33718">MKKDLLTTNDFSREEILALFEKSTALKEKRKKGIEHLPLRGKSLGMIFNKHSTRTRISFEVGMNELGGRALFLTGDQLQLNRGETLKDSAQVLSRYLNGILIRTHNHQEVVDLAKHATIPVINGLTDLNHPVQILADIFTIKEKLGKIESVKIAYVGDANNVAYSWMTGASLMGMELVIACPPEFKPSSLPQLHGNGKVEIIEDPFDAVKDADIIYTDVWISMGDTGDLGEKEKILVPYQINQKLLNATGKNSLVMHCLPAHRGMEITSEVLDGKDSIVFDQAENRLHVQKAILETLLLQPSQ</sequence>
<name>A0A381V1R6_9ZZZZ</name>
<dbReference type="Pfam" id="PF00185">
    <property type="entry name" value="OTCace"/>
    <property type="match status" value="1"/>
</dbReference>
<dbReference type="InterPro" id="IPR002292">
    <property type="entry name" value="Orn/put_carbamltrans"/>
</dbReference>
<dbReference type="InterPro" id="IPR006131">
    <property type="entry name" value="Asp_carbamoyltransf_Asp/Orn-bd"/>
</dbReference>
<dbReference type="HAMAP" id="MF_01109">
    <property type="entry name" value="OTCase"/>
    <property type="match status" value="1"/>
</dbReference>
<proteinExistence type="inferred from homology"/>
<dbReference type="PANTHER" id="PTHR45753:SF3">
    <property type="entry name" value="ORNITHINE TRANSCARBAMYLASE, MITOCHONDRIAL"/>
    <property type="match status" value="1"/>
</dbReference>
<comment type="catalytic activity">
    <reaction evidence="4">
        <text>carbamoyl phosphate + L-ornithine = L-citrulline + phosphate + H(+)</text>
        <dbReference type="Rhea" id="RHEA:19513"/>
        <dbReference type="ChEBI" id="CHEBI:15378"/>
        <dbReference type="ChEBI" id="CHEBI:43474"/>
        <dbReference type="ChEBI" id="CHEBI:46911"/>
        <dbReference type="ChEBI" id="CHEBI:57743"/>
        <dbReference type="ChEBI" id="CHEBI:58228"/>
        <dbReference type="EC" id="2.1.3.3"/>
    </reaction>
</comment>
<comment type="similarity">
    <text evidence="1">Belongs to the aspartate/ornithine carbamoyltransferase superfamily. OTCase family.</text>
</comment>
<dbReference type="PRINTS" id="PR00102">
    <property type="entry name" value="OTCASE"/>
</dbReference>
<dbReference type="NCBIfam" id="TIGR00658">
    <property type="entry name" value="orni_carb_tr"/>
    <property type="match status" value="1"/>
</dbReference>
<dbReference type="InterPro" id="IPR024904">
    <property type="entry name" value="OTCase_ArgI"/>
</dbReference>
<evidence type="ECO:0000256" key="2">
    <source>
        <dbReference type="ARBA" id="ARBA00013007"/>
    </source>
</evidence>
<dbReference type="InterPro" id="IPR036901">
    <property type="entry name" value="Asp/Orn_carbamoylTrfase_sf"/>
</dbReference>
<dbReference type="NCBIfam" id="NF001986">
    <property type="entry name" value="PRK00779.1"/>
    <property type="match status" value="1"/>
</dbReference>
<dbReference type="InterPro" id="IPR006130">
    <property type="entry name" value="Asp/Orn_carbamoylTrfase"/>
</dbReference>
<evidence type="ECO:0000256" key="3">
    <source>
        <dbReference type="ARBA" id="ARBA00022679"/>
    </source>
</evidence>
<dbReference type="GO" id="GO:0004585">
    <property type="term" value="F:ornithine carbamoyltransferase activity"/>
    <property type="evidence" value="ECO:0007669"/>
    <property type="project" value="UniProtKB-EC"/>
</dbReference>
<dbReference type="PANTHER" id="PTHR45753">
    <property type="entry name" value="ORNITHINE CARBAMOYLTRANSFERASE, MITOCHONDRIAL"/>
    <property type="match status" value="1"/>
</dbReference>
<accession>A0A381V1R6</accession>
<dbReference type="FunFam" id="3.40.50.1370:FF:000008">
    <property type="entry name" value="Ornithine carbamoyltransferase"/>
    <property type="match status" value="1"/>
</dbReference>
<dbReference type="PROSITE" id="PS00097">
    <property type="entry name" value="CARBAMOYLTRANSFERASE"/>
    <property type="match status" value="1"/>
</dbReference>
<dbReference type="GO" id="GO:0016597">
    <property type="term" value="F:amino acid binding"/>
    <property type="evidence" value="ECO:0007669"/>
    <property type="project" value="InterPro"/>
</dbReference>
<reference evidence="7" key="1">
    <citation type="submission" date="2018-05" db="EMBL/GenBank/DDBJ databases">
        <authorList>
            <person name="Lanie J.A."/>
            <person name="Ng W.-L."/>
            <person name="Kazmierczak K.M."/>
            <person name="Andrzejewski T.M."/>
            <person name="Davidsen T.M."/>
            <person name="Wayne K.J."/>
            <person name="Tettelin H."/>
            <person name="Glass J.I."/>
            <person name="Rusch D."/>
            <person name="Podicherti R."/>
            <person name="Tsui H.-C.T."/>
            <person name="Winkler M.E."/>
        </authorList>
    </citation>
    <scope>NUCLEOTIDE SEQUENCE</scope>
</reference>
<feature type="domain" description="Aspartate/ornithine carbamoyltransferase Asp/Orn-binding" evidence="5">
    <location>
        <begin position="151"/>
        <end position="296"/>
    </location>
</feature>
<protein>
    <recommendedName>
        <fullName evidence="2">ornithine carbamoyltransferase</fullName>
        <ecNumber evidence="2">2.1.3.3</ecNumber>
    </recommendedName>
</protein>
<dbReference type="GO" id="GO:0042450">
    <property type="term" value="P:L-arginine biosynthetic process via ornithine"/>
    <property type="evidence" value="ECO:0007669"/>
    <property type="project" value="TreeGrafter"/>
</dbReference>
<organism evidence="7">
    <name type="scientific">marine metagenome</name>
    <dbReference type="NCBI Taxonomy" id="408172"/>
    <lineage>
        <taxon>unclassified sequences</taxon>
        <taxon>metagenomes</taxon>
        <taxon>ecological metagenomes</taxon>
    </lineage>
</organism>
<dbReference type="PRINTS" id="PR00100">
    <property type="entry name" value="AOTCASE"/>
</dbReference>
<dbReference type="SUPFAM" id="SSF53671">
    <property type="entry name" value="Aspartate/ornithine carbamoyltransferase"/>
    <property type="match status" value="1"/>
</dbReference>
<feature type="domain" description="Aspartate/ornithine carbamoyltransferase carbamoyl-P binding" evidence="6">
    <location>
        <begin position="3"/>
        <end position="143"/>
    </location>
</feature>
<dbReference type="Gene3D" id="3.40.50.1370">
    <property type="entry name" value="Aspartate/ornithine carbamoyltransferase"/>
    <property type="match status" value="2"/>
</dbReference>
<dbReference type="AlphaFoldDB" id="A0A381V1R6"/>
<evidence type="ECO:0000313" key="7">
    <source>
        <dbReference type="EMBL" id="SVA34305.1"/>
    </source>
</evidence>
<keyword evidence="3" id="KW-0808">Transferase</keyword>
<dbReference type="Pfam" id="PF02729">
    <property type="entry name" value="OTCace_N"/>
    <property type="match status" value="1"/>
</dbReference>
<gene>
    <name evidence="7" type="ORF">METZ01_LOCUS87159</name>
</gene>
<evidence type="ECO:0000259" key="5">
    <source>
        <dbReference type="Pfam" id="PF00185"/>
    </source>
</evidence>